<gene>
    <name evidence="1" type="ORF">CA13_30130</name>
</gene>
<name>A0A5C5Z309_9BACT</name>
<sequence length="81" mass="9357">MIVSEAQKMNMKMKRIVYRLTVCLFFPRDGKSGHLESRRFLHVFLKNRRHAGTPGIQKQILALPQTVCGRDAVQDRAVCRC</sequence>
<evidence type="ECO:0000313" key="1">
    <source>
        <dbReference type="EMBL" id="TWT81560.1"/>
    </source>
</evidence>
<dbReference type="EMBL" id="SJPJ01000001">
    <property type="protein sequence ID" value="TWT81560.1"/>
    <property type="molecule type" value="Genomic_DNA"/>
</dbReference>
<evidence type="ECO:0000313" key="2">
    <source>
        <dbReference type="Proteomes" id="UP000315010"/>
    </source>
</evidence>
<dbReference type="Proteomes" id="UP000315010">
    <property type="component" value="Unassembled WGS sequence"/>
</dbReference>
<organism evidence="1 2">
    <name type="scientific">Novipirellula herctigrandis</name>
    <dbReference type="NCBI Taxonomy" id="2527986"/>
    <lineage>
        <taxon>Bacteria</taxon>
        <taxon>Pseudomonadati</taxon>
        <taxon>Planctomycetota</taxon>
        <taxon>Planctomycetia</taxon>
        <taxon>Pirellulales</taxon>
        <taxon>Pirellulaceae</taxon>
        <taxon>Novipirellula</taxon>
    </lineage>
</organism>
<protein>
    <submittedName>
        <fullName evidence="1">Uncharacterized protein</fullName>
    </submittedName>
</protein>
<comment type="caution">
    <text evidence="1">The sequence shown here is derived from an EMBL/GenBank/DDBJ whole genome shotgun (WGS) entry which is preliminary data.</text>
</comment>
<reference evidence="1 2" key="1">
    <citation type="submission" date="2019-02" db="EMBL/GenBank/DDBJ databases">
        <title>Deep-cultivation of Planctomycetes and their phenomic and genomic characterization uncovers novel biology.</title>
        <authorList>
            <person name="Wiegand S."/>
            <person name="Jogler M."/>
            <person name="Boedeker C."/>
            <person name="Pinto D."/>
            <person name="Vollmers J."/>
            <person name="Rivas-Marin E."/>
            <person name="Kohn T."/>
            <person name="Peeters S.H."/>
            <person name="Heuer A."/>
            <person name="Rast P."/>
            <person name="Oberbeckmann S."/>
            <person name="Bunk B."/>
            <person name="Jeske O."/>
            <person name="Meyerdierks A."/>
            <person name="Storesund J.E."/>
            <person name="Kallscheuer N."/>
            <person name="Luecker S."/>
            <person name="Lage O.M."/>
            <person name="Pohl T."/>
            <person name="Merkel B.J."/>
            <person name="Hornburger P."/>
            <person name="Mueller R.-W."/>
            <person name="Bruemmer F."/>
            <person name="Labrenz M."/>
            <person name="Spormann A.M."/>
            <person name="Op Den Camp H."/>
            <person name="Overmann J."/>
            <person name="Amann R."/>
            <person name="Jetten M.S.M."/>
            <person name="Mascher T."/>
            <person name="Medema M.H."/>
            <person name="Devos D.P."/>
            <person name="Kaster A.-K."/>
            <person name="Ovreas L."/>
            <person name="Rohde M."/>
            <person name="Galperin M.Y."/>
            <person name="Jogler C."/>
        </authorList>
    </citation>
    <scope>NUCLEOTIDE SEQUENCE [LARGE SCALE GENOMIC DNA]</scope>
    <source>
        <strain evidence="1 2">CA13</strain>
    </source>
</reference>
<keyword evidence="2" id="KW-1185">Reference proteome</keyword>
<accession>A0A5C5Z309</accession>
<dbReference type="AlphaFoldDB" id="A0A5C5Z309"/>
<proteinExistence type="predicted"/>